<accession>A0A644WGH6</accession>
<protein>
    <submittedName>
        <fullName evidence="1">Uncharacterized protein</fullName>
    </submittedName>
</protein>
<evidence type="ECO:0000313" key="1">
    <source>
        <dbReference type="EMBL" id="MPM02850.1"/>
    </source>
</evidence>
<comment type="caution">
    <text evidence="1">The sequence shown here is derived from an EMBL/GenBank/DDBJ whole genome shotgun (WGS) entry which is preliminary data.</text>
</comment>
<sequence length="69" mass="7895">MTLFHRNQQGRGVLLRCMPEGKDEALPPLLEGFDFLPKHVWVRNPELIDAEGRPHIQCSCNAAEPMDRL</sequence>
<dbReference type="EMBL" id="VSSQ01000902">
    <property type="protein sequence ID" value="MPM02850.1"/>
    <property type="molecule type" value="Genomic_DNA"/>
</dbReference>
<proteinExistence type="predicted"/>
<name>A0A644WGH6_9ZZZZ</name>
<reference evidence="1" key="1">
    <citation type="submission" date="2019-08" db="EMBL/GenBank/DDBJ databases">
        <authorList>
            <person name="Kucharzyk K."/>
            <person name="Murdoch R.W."/>
            <person name="Higgins S."/>
            <person name="Loffler F."/>
        </authorList>
    </citation>
    <scope>NUCLEOTIDE SEQUENCE</scope>
</reference>
<dbReference type="AlphaFoldDB" id="A0A644WGH6"/>
<gene>
    <name evidence="1" type="ORF">SDC9_49105</name>
</gene>
<organism evidence="1">
    <name type="scientific">bioreactor metagenome</name>
    <dbReference type="NCBI Taxonomy" id="1076179"/>
    <lineage>
        <taxon>unclassified sequences</taxon>
        <taxon>metagenomes</taxon>
        <taxon>ecological metagenomes</taxon>
    </lineage>
</organism>